<dbReference type="Proteomes" id="UP000298030">
    <property type="component" value="Unassembled WGS sequence"/>
</dbReference>
<keyword evidence="6" id="KW-1185">Reference proteome</keyword>
<keyword evidence="1" id="KW-0540">Nuclease</keyword>
<feature type="compositionally biased region" description="Basic and acidic residues" evidence="3">
    <location>
        <begin position="95"/>
        <end position="109"/>
    </location>
</feature>
<evidence type="ECO:0000256" key="2">
    <source>
        <dbReference type="ARBA" id="ARBA00022801"/>
    </source>
</evidence>
<sequence>MHFLKTFASLSAFLALAAYAAPLPNGDAFDGDFGLDSREYADLEAELARRDFTVEELVGVLEARGWGLNKRPKNHTFKTPTATYTGDEVNKAAKDALKKAQSGQKDRGYPKPGSGFRKSEAKADPTKGKGTSFHAPLKKKGSKEHPGPDRVIVHKKEGKTRFDSHVAFHDKKKPIPKGTGSKNHPFTAGKKKTSGGVTKKRGGRK</sequence>
<protein>
    <submittedName>
        <fullName evidence="5">Uncharacterized protein</fullName>
    </submittedName>
</protein>
<dbReference type="EMBL" id="QPFP01000014">
    <property type="protein sequence ID" value="TEB32705.1"/>
    <property type="molecule type" value="Genomic_DNA"/>
</dbReference>
<feature type="chain" id="PRO_5021275762" evidence="4">
    <location>
        <begin position="21"/>
        <end position="205"/>
    </location>
</feature>
<dbReference type="SUPFAM" id="SSF53933">
    <property type="entry name" value="Microbial ribonucleases"/>
    <property type="match status" value="1"/>
</dbReference>
<dbReference type="GO" id="GO:0003723">
    <property type="term" value="F:RNA binding"/>
    <property type="evidence" value="ECO:0007669"/>
    <property type="project" value="InterPro"/>
</dbReference>
<comment type="caution">
    <text evidence="5">The sequence shown here is derived from an EMBL/GenBank/DDBJ whole genome shotgun (WGS) entry which is preliminary data.</text>
</comment>
<feature type="compositionally biased region" description="Basic residues" evidence="3">
    <location>
        <begin position="189"/>
        <end position="205"/>
    </location>
</feature>
<keyword evidence="2" id="KW-0378">Hydrolase</keyword>
<proteinExistence type="predicted"/>
<name>A0A4Y7TEV1_COPMI</name>
<dbReference type="OrthoDB" id="3049934at2759"/>
<dbReference type="Gene3D" id="3.10.450.30">
    <property type="entry name" value="Microbial ribonucleases"/>
    <property type="match status" value="1"/>
</dbReference>
<gene>
    <name evidence="5" type="ORF">FA13DRAFT_1754361</name>
</gene>
<evidence type="ECO:0000256" key="4">
    <source>
        <dbReference type="SAM" id="SignalP"/>
    </source>
</evidence>
<feature type="compositionally biased region" description="Basic and acidic residues" evidence="3">
    <location>
        <begin position="143"/>
        <end position="169"/>
    </location>
</feature>
<dbReference type="GO" id="GO:0004540">
    <property type="term" value="F:RNA nuclease activity"/>
    <property type="evidence" value="ECO:0007669"/>
    <property type="project" value="InterPro"/>
</dbReference>
<dbReference type="AlphaFoldDB" id="A0A4Y7TEV1"/>
<reference evidence="5 6" key="1">
    <citation type="journal article" date="2019" name="Nat. Ecol. Evol.">
        <title>Megaphylogeny resolves global patterns of mushroom evolution.</title>
        <authorList>
            <person name="Varga T."/>
            <person name="Krizsan K."/>
            <person name="Foldi C."/>
            <person name="Dima B."/>
            <person name="Sanchez-Garcia M."/>
            <person name="Sanchez-Ramirez S."/>
            <person name="Szollosi G.J."/>
            <person name="Szarkandi J.G."/>
            <person name="Papp V."/>
            <person name="Albert L."/>
            <person name="Andreopoulos W."/>
            <person name="Angelini C."/>
            <person name="Antonin V."/>
            <person name="Barry K.W."/>
            <person name="Bougher N.L."/>
            <person name="Buchanan P."/>
            <person name="Buyck B."/>
            <person name="Bense V."/>
            <person name="Catcheside P."/>
            <person name="Chovatia M."/>
            <person name="Cooper J."/>
            <person name="Damon W."/>
            <person name="Desjardin D."/>
            <person name="Finy P."/>
            <person name="Geml J."/>
            <person name="Haridas S."/>
            <person name="Hughes K."/>
            <person name="Justo A."/>
            <person name="Karasinski D."/>
            <person name="Kautmanova I."/>
            <person name="Kiss B."/>
            <person name="Kocsube S."/>
            <person name="Kotiranta H."/>
            <person name="LaButti K.M."/>
            <person name="Lechner B.E."/>
            <person name="Liimatainen K."/>
            <person name="Lipzen A."/>
            <person name="Lukacs Z."/>
            <person name="Mihaltcheva S."/>
            <person name="Morgado L.N."/>
            <person name="Niskanen T."/>
            <person name="Noordeloos M.E."/>
            <person name="Ohm R.A."/>
            <person name="Ortiz-Santana B."/>
            <person name="Ovrebo C."/>
            <person name="Racz N."/>
            <person name="Riley R."/>
            <person name="Savchenko A."/>
            <person name="Shiryaev A."/>
            <person name="Soop K."/>
            <person name="Spirin V."/>
            <person name="Szebenyi C."/>
            <person name="Tomsovsky M."/>
            <person name="Tulloss R.E."/>
            <person name="Uehling J."/>
            <person name="Grigoriev I.V."/>
            <person name="Vagvolgyi C."/>
            <person name="Papp T."/>
            <person name="Martin F.M."/>
            <person name="Miettinen O."/>
            <person name="Hibbett D.S."/>
            <person name="Nagy L.G."/>
        </authorList>
    </citation>
    <scope>NUCLEOTIDE SEQUENCE [LARGE SCALE GENOMIC DNA]</scope>
    <source>
        <strain evidence="5 6">FP101781</strain>
    </source>
</reference>
<organism evidence="5 6">
    <name type="scientific">Coprinellus micaceus</name>
    <name type="common">Glistening ink-cap mushroom</name>
    <name type="synonym">Coprinus micaceus</name>
    <dbReference type="NCBI Taxonomy" id="71717"/>
    <lineage>
        <taxon>Eukaryota</taxon>
        <taxon>Fungi</taxon>
        <taxon>Dikarya</taxon>
        <taxon>Basidiomycota</taxon>
        <taxon>Agaricomycotina</taxon>
        <taxon>Agaricomycetes</taxon>
        <taxon>Agaricomycetidae</taxon>
        <taxon>Agaricales</taxon>
        <taxon>Agaricineae</taxon>
        <taxon>Psathyrellaceae</taxon>
        <taxon>Coprinellus</taxon>
    </lineage>
</organism>
<feature type="region of interest" description="Disordered" evidence="3">
    <location>
        <begin position="95"/>
        <end position="205"/>
    </location>
</feature>
<dbReference type="GO" id="GO:0016787">
    <property type="term" value="F:hydrolase activity"/>
    <property type="evidence" value="ECO:0007669"/>
    <property type="project" value="UniProtKB-KW"/>
</dbReference>
<accession>A0A4Y7TEV1</accession>
<dbReference type="InterPro" id="IPR016191">
    <property type="entry name" value="Ribonuclease/ribotoxin"/>
</dbReference>
<evidence type="ECO:0000313" key="6">
    <source>
        <dbReference type="Proteomes" id="UP000298030"/>
    </source>
</evidence>
<keyword evidence="4" id="KW-0732">Signal</keyword>
<evidence type="ECO:0000313" key="5">
    <source>
        <dbReference type="EMBL" id="TEB32705.1"/>
    </source>
</evidence>
<evidence type="ECO:0000256" key="1">
    <source>
        <dbReference type="ARBA" id="ARBA00022722"/>
    </source>
</evidence>
<feature type="signal peptide" evidence="4">
    <location>
        <begin position="1"/>
        <end position="20"/>
    </location>
</feature>
<evidence type="ECO:0000256" key="3">
    <source>
        <dbReference type="SAM" id="MobiDB-lite"/>
    </source>
</evidence>
<feature type="compositionally biased region" description="Basic and acidic residues" evidence="3">
    <location>
        <begin position="117"/>
        <end position="127"/>
    </location>
</feature>